<accession>B8HTL6</accession>
<dbReference type="AlphaFoldDB" id="B8HTL6"/>
<dbReference type="PROSITE" id="PS00018">
    <property type="entry name" value="EF_HAND_1"/>
    <property type="match status" value="1"/>
</dbReference>
<dbReference type="Pfam" id="PF13499">
    <property type="entry name" value="EF-hand_7"/>
    <property type="match status" value="1"/>
</dbReference>
<dbReference type="STRING" id="395961.Cyan7425_3778"/>
<gene>
    <name evidence="2" type="ordered locus">Cyan7425_3778</name>
</gene>
<dbReference type="SUPFAM" id="SSF47473">
    <property type="entry name" value="EF-hand"/>
    <property type="match status" value="1"/>
</dbReference>
<dbReference type="EMBL" id="CP001344">
    <property type="protein sequence ID" value="ACL46097.1"/>
    <property type="molecule type" value="Genomic_DNA"/>
</dbReference>
<feature type="domain" description="EF-hand" evidence="1">
    <location>
        <begin position="79"/>
        <end position="101"/>
    </location>
</feature>
<organism evidence="2">
    <name type="scientific">Cyanothece sp. (strain PCC 7425 / ATCC 29141)</name>
    <dbReference type="NCBI Taxonomy" id="395961"/>
    <lineage>
        <taxon>Bacteria</taxon>
        <taxon>Bacillati</taxon>
        <taxon>Cyanobacteriota</taxon>
        <taxon>Cyanophyceae</taxon>
        <taxon>Gomontiellales</taxon>
        <taxon>Cyanothecaceae</taxon>
        <taxon>Cyanothece</taxon>
    </lineage>
</organism>
<name>B8HTL6_CYAP4</name>
<proteinExistence type="predicted"/>
<dbReference type="KEGG" id="cyn:Cyan7425_3778"/>
<dbReference type="InterPro" id="IPR002048">
    <property type="entry name" value="EF_hand_dom"/>
</dbReference>
<reference evidence="2" key="1">
    <citation type="submission" date="2009-01" db="EMBL/GenBank/DDBJ databases">
        <title>Complete sequence of chromosome Cyanothece sp. PCC 7425.</title>
        <authorList>
            <consortium name="US DOE Joint Genome Institute"/>
            <person name="Lucas S."/>
            <person name="Copeland A."/>
            <person name="Lapidus A."/>
            <person name="Glavina del Rio T."/>
            <person name="Dalin E."/>
            <person name="Tice H."/>
            <person name="Bruce D."/>
            <person name="Goodwin L."/>
            <person name="Pitluck S."/>
            <person name="Sims D."/>
            <person name="Meineke L."/>
            <person name="Brettin T."/>
            <person name="Detter J.C."/>
            <person name="Han C."/>
            <person name="Larimer F."/>
            <person name="Land M."/>
            <person name="Hauser L."/>
            <person name="Kyrpides N."/>
            <person name="Ovchinnikova G."/>
            <person name="Liberton M."/>
            <person name="Stoeckel J."/>
            <person name="Banerjee A."/>
            <person name="Singh A."/>
            <person name="Page L."/>
            <person name="Sato H."/>
            <person name="Zhao L."/>
            <person name="Sherman L."/>
            <person name="Pakrasi H."/>
            <person name="Richardson P."/>
        </authorList>
    </citation>
    <scope>NUCLEOTIDE SEQUENCE</scope>
    <source>
        <strain evidence="2">PCC 7425</strain>
    </source>
</reference>
<dbReference type="PROSITE" id="PS50222">
    <property type="entry name" value="EF_HAND_2"/>
    <property type="match status" value="1"/>
</dbReference>
<evidence type="ECO:0000259" key="1">
    <source>
        <dbReference type="PROSITE" id="PS50222"/>
    </source>
</evidence>
<dbReference type="InterPro" id="IPR011992">
    <property type="entry name" value="EF-hand-dom_pair"/>
</dbReference>
<dbReference type="HOGENOM" id="CLU_1440389_0_0_3"/>
<protein>
    <recommendedName>
        <fullName evidence="1">EF-hand domain-containing protein</fullName>
    </recommendedName>
</protein>
<dbReference type="InterPro" id="IPR018247">
    <property type="entry name" value="EF_Hand_1_Ca_BS"/>
</dbReference>
<evidence type="ECO:0000313" key="2">
    <source>
        <dbReference type="EMBL" id="ACL46097.1"/>
    </source>
</evidence>
<dbReference type="Gene3D" id="1.10.238.10">
    <property type="entry name" value="EF-hand"/>
    <property type="match status" value="1"/>
</dbReference>
<dbReference type="eggNOG" id="COG5126">
    <property type="taxonomic scope" value="Bacteria"/>
</dbReference>
<dbReference type="GO" id="GO:0005509">
    <property type="term" value="F:calcium ion binding"/>
    <property type="evidence" value="ECO:0007669"/>
    <property type="project" value="InterPro"/>
</dbReference>
<sequence>MAMARLGDVSMLPESLSKRLLRLFQFMDRNGDGVVEYEADLVEVAQRIAQRKFPATTSDYQELFDLLTRTYDWENSRRDLNRDGKVTPEEFLEGHRRLAKLMAAFPAEGVAFIAKSAGGFFDILDLDGDGYLVLADVQAYADAYCKGGDWVAANFTRLLASGVAAGSTTTEAPAEGMSKAQFLELVRQFWFEPDDNLPGSQLFGPSPERED</sequence>